<evidence type="ECO:0000256" key="6">
    <source>
        <dbReference type="ARBA" id="ARBA00023027"/>
    </source>
</evidence>
<dbReference type="InterPro" id="IPR024084">
    <property type="entry name" value="IsoPropMal-DH-like_dom"/>
</dbReference>
<dbReference type="InterPro" id="IPR004429">
    <property type="entry name" value="Isopropylmalate_DH"/>
</dbReference>
<name>A0A071M9D2_9BURK</name>
<dbReference type="Gene3D" id="3.40.718.10">
    <property type="entry name" value="Isopropylmalate Dehydrogenase"/>
    <property type="match status" value="1"/>
</dbReference>
<keyword evidence="7" id="KW-0100">Branched-chain amino acid biosynthesis</keyword>
<proteinExistence type="predicted"/>
<evidence type="ECO:0000256" key="5">
    <source>
        <dbReference type="ARBA" id="ARBA00023002"/>
    </source>
</evidence>
<dbReference type="GO" id="GO:0003862">
    <property type="term" value="F:3-isopropylmalate dehydrogenase activity"/>
    <property type="evidence" value="ECO:0007669"/>
    <property type="project" value="InterPro"/>
</dbReference>
<protein>
    <recommendedName>
        <fullName evidence="8">Isopropylmalate dehydrogenase-like domain-containing protein</fullName>
    </recommendedName>
</protein>
<evidence type="ECO:0000256" key="4">
    <source>
        <dbReference type="ARBA" id="ARBA00022842"/>
    </source>
</evidence>
<gene>
    <name evidence="9" type="ORF">DT99_23195</name>
</gene>
<sequence length="311" mass="33522">MHILIIPGANRAAPLVRHVIALLDDLKSRNGALDYTCVDAGTPDDGAYSACFESDIVLATPGARHATAVAAFAKVAGLHTELHAISIPAELKRFSPVSTRHARATDCLILGDASRGTKNTHTSGVVAGERELVGWYTQRYTESDIRRLAHRAFRLAGARSRRLTSVDRSDRLDVMGMWRDIVSETALQYPDVQLEHLLVEQAIERFIVEPDGFDTVLAGGDLAPLLAAHASALTGFPGLLTRARVGDGPAVLYEIGLPVHMDLPAGLEVDLEARAAANAVSLLLRHPPQDAMPDRPAYPPQILDAIPSLRH</sequence>
<reference evidence="9" key="1">
    <citation type="submission" date="2014-04" db="EMBL/GenBank/DDBJ databases">
        <title>In planta biocontrol of soil-borne Fusarium wilt of banana through a plant endophytic bacterium, Burkholderia cenocepacia 869T2.</title>
        <authorList>
            <person name="Ho Y.-N."/>
            <person name="Chiang H.-M."/>
            <person name="Chao C.-P."/>
            <person name="Su C.-C."/>
            <person name="Hsu H.-F."/>
            <person name="Guo C.-T."/>
            <person name="Hsieh J.-L."/>
            <person name="Huang C.-C."/>
        </authorList>
    </citation>
    <scope>NUCLEOTIDE SEQUENCE [LARGE SCALE GENOMIC DNA]</scope>
    <source>
        <strain evidence="9">869T2</strain>
    </source>
</reference>
<comment type="caution">
    <text evidence="9">The sequence shown here is derived from an EMBL/GenBank/DDBJ whole genome shotgun (WGS) entry which is preliminary data.</text>
</comment>
<evidence type="ECO:0000256" key="2">
    <source>
        <dbReference type="ARBA" id="ARBA00022605"/>
    </source>
</evidence>
<accession>A0A071M9D2</accession>
<dbReference type="AlphaFoldDB" id="A0A071M9D2"/>
<evidence type="ECO:0000313" key="9">
    <source>
        <dbReference type="EMBL" id="KEA57328.1"/>
    </source>
</evidence>
<keyword evidence="5" id="KW-0560">Oxidoreductase</keyword>
<organism evidence="9">
    <name type="scientific">Burkholderia cenocepacia</name>
    <dbReference type="NCBI Taxonomy" id="95486"/>
    <lineage>
        <taxon>Bacteria</taxon>
        <taxon>Pseudomonadati</taxon>
        <taxon>Pseudomonadota</taxon>
        <taxon>Betaproteobacteria</taxon>
        <taxon>Burkholderiales</taxon>
        <taxon>Burkholderiaceae</taxon>
        <taxon>Burkholderia</taxon>
        <taxon>Burkholderia cepacia complex</taxon>
    </lineage>
</organism>
<feature type="domain" description="Isopropylmalate dehydrogenase-like" evidence="8">
    <location>
        <begin position="2"/>
        <end position="280"/>
    </location>
</feature>
<dbReference type="GO" id="GO:0009098">
    <property type="term" value="P:L-leucine biosynthetic process"/>
    <property type="evidence" value="ECO:0007669"/>
    <property type="project" value="UniProtKB-KW"/>
</dbReference>
<keyword evidence="1" id="KW-0432">Leucine biosynthesis</keyword>
<evidence type="ECO:0000256" key="7">
    <source>
        <dbReference type="ARBA" id="ARBA00023304"/>
    </source>
</evidence>
<keyword evidence="4" id="KW-0460">Magnesium</keyword>
<dbReference type="GO" id="GO:0046872">
    <property type="term" value="F:metal ion binding"/>
    <property type="evidence" value="ECO:0007669"/>
    <property type="project" value="UniProtKB-KW"/>
</dbReference>
<dbReference type="Pfam" id="PF00180">
    <property type="entry name" value="Iso_dh"/>
    <property type="match status" value="1"/>
</dbReference>
<keyword evidence="2" id="KW-0028">Amino-acid biosynthesis</keyword>
<dbReference type="EMBL" id="JJOA01000020">
    <property type="protein sequence ID" value="KEA57328.1"/>
    <property type="molecule type" value="Genomic_DNA"/>
</dbReference>
<evidence type="ECO:0000259" key="8">
    <source>
        <dbReference type="SMART" id="SM01329"/>
    </source>
</evidence>
<keyword evidence="6" id="KW-0520">NAD</keyword>
<dbReference type="OrthoDB" id="66130at32008"/>
<dbReference type="GO" id="GO:0005829">
    <property type="term" value="C:cytosol"/>
    <property type="evidence" value="ECO:0007669"/>
    <property type="project" value="TreeGrafter"/>
</dbReference>
<evidence type="ECO:0000256" key="1">
    <source>
        <dbReference type="ARBA" id="ARBA00022430"/>
    </source>
</evidence>
<dbReference type="SMART" id="SM01329">
    <property type="entry name" value="Iso_dh"/>
    <property type="match status" value="1"/>
</dbReference>
<evidence type="ECO:0000256" key="3">
    <source>
        <dbReference type="ARBA" id="ARBA00022723"/>
    </source>
</evidence>
<keyword evidence="3" id="KW-0479">Metal-binding</keyword>
<dbReference type="PANTHER" id="PTHR42979:SF1">
    <property type="entry name" value="3-ISOPROPYLMALATE DEHYDROGENASE"/>
    <property type="match status" value="1"/>
</dbReference>
<dbReference type="SUPFAM" id="SSF53659">
    <property type="entry name" value="Isocitrate/Isopropylmalate dehydrogenase-like"/>
    <property type="match status" value="1"/>
</dbReference>
<dbReference type="PANTHER" id="PTHR42979">
    <property type="entry name" value="3-ISOPROPYLMALATE DEHYDROGENASE"/>
    <property type="match status" value="1"/>
</dbReference>